<sequence length="155" mass="16138">MPAITPGNKPLKTASGGLVAPQMYDIDKDEFSVVGGRNNAMLVEPQPGPVETVTLLNGVSVAGGVEYTATTSKYITLEFESDGTATATFTSYLVGPSGKKKVFEGFRKTGGMQAVSVANVGDVVSYSIPAGYKLRIENTAPTPSTAKLIVKGFAE</sequence>
<organism evidence="1 2">
    <name type="scientific">Paenibacillus gallinarum</name>
    <dbReference type="NCBI Taxonomy" id="2762232"/>
    <lineage>
        <taxon>Bacteria</taxon>
        <taxon>Bacillati</taxon>
        <taxon>Bacillota</taxon>
        <taxon>Bacilli</taxon>
        <taxon>Bacillales</taxon>
        <taxon>Paenibacillaceae</taxon>
        <taxon>Paenibacillus</taxon>
    </lineage>
</organism>
<dbReference type="Proteomes" id="UP000608071">
    <property type="component" value="Unassembled WGS sequence"/>
</dbReference>
<evidence type="ECO:0000313" key="1">
    <source>
        <dbReference type="EMBL" id="MBD7967767.1"/>
    </source>
</evidence>
<dbReference type="EMBL" id="JACSQL010000002">
    <property type="protein sequence ID" value="MBD7967767.1"/>
    <property type="molecule type" value="Genomic_DNA"/>
</dbReference>
<name>A0ABR8SWE1_9BACL</name>
<comment type="caution">
    <text evidence="1">The sequence shown here is derived from an EMBL/GenBank/DDBJ whole genome shotgun (WGS) entry which is preliminary data.</text>
</comment>
<dbReference type="RefSeq" id="WP_191799007.1">
    <property type="nucleotide sequence ID" value="NZ_JACSQL010000002.1"/>
</dbReference>
<evidence type="ECO:0000313" key="2">
    <source>
        <dbReference type="Proteomes" id="UP000608071"/>
    </source>
</evidence>
<gene>
    <name evidence="1" type="ORF">H9647_06815</name>
</gene>
<protein>
    <submittedName>
        <fullName evidence="1">Uncharacterized protein</fullName>
    </submittedName>
</protein>
<accession>A0ABR8SWE1</accession>
<reference evidence="1 2" key="1">
    <citation type="submission" date="2020-08" db="EMBL/GenBank/DDBJ databases">
        <title>A Genomic Blueprint of the Chicken Gut Microbiome.</title>
        <authorList>
            <person name="Gilroy R."/>
            <person name="Ravi A."/>
            <person name="Getino M."/>
            <person name="Pursley I."/>
            <person name="Horton D.L."/>
            <person name="Alikhan N.-F."/>
            <person name="Baker D."/>
            <person name="Gharbi K."/>
            <person name="Hall N."/>
            <person name="Watson M."/>
            <person name="Adriaenssens E.M."/>
            <person name="Foster-Nyarko E."/>
            <person name="Jarju S."/>
            <person name="Secka A."/>
            <person name="Antonio M."/>
            <person name="Oren A."/>
            <person name="Chaudhuri R."/>
            <person name="La Ragione R.M."/>
            <person name="Hildebrand F."/>
            <person name="Pallen M.J."/>
        </authorList>
    </citation>
    <scope>NUCLEOTIDE SEQUENCE [LARGE SCALE GENOMIC DNA]</scope>
    <source>
        <strain evidence="1 2">Sa2BVA9</strain>
    </source>
</reference>
<proteinExistence type="predicted"/>
<keyword evidence="2" id="KW-1185">Reference proteome</keyword>